<comment type="caution">
    <text evidence="1">The sequence shown here is derived from an EMBL/GenBank/DDBJ whole genome shotgun (WGS) entry which is preliminary data.</text>
</comment>
<reference evidence="1" key="1">
    <citation type="journal article" date="2014" name="Front. Microbiol.">
        <title>High frequency of phylogenetically diverse reductive dehalogenase-homologous genes in deep subseafloor sedimentary metagenomes.</title>
        <authorList>
            <person name="Kawai M."/>
            <person name="Futagami T."/>
            <person name="Toyoda A."/>
            <person name="Takaki Y."/>
            <person name="Nishi S."/>
            <person name="Hori S."/>
            <person name="Arai W."/>
            <person name="Tsubouchi T."/>
            <person name="Morono Y."/>
            <person name="Uchiyama I."/>
            <person name="Ito T."/>
            <person name="Fujiyama A."/>
            <person name="Inagaki F."/>
            <person name="Takami H."/>
        </authorList>
    </citation>
    <scope>NUCLEOTIDE SEQUENCE</scope>
    <source>
        <strain evidence="1">Expedition CK06-06</strain>
    </source>
</reference>
<name>X0VI40_9ZZZZ</name>
<accession>X0VI40</accession>
<evidence type="ECO:0000313" key="1">
    <source>
        <dbReference type="EMBL" id="GAG00221.1"/>
    </source>
</evidence>
<sequence length="265" mass="29975">RLFLPGDGIEGYAELLKQRGSGKGFNYFNERVEKLMRDFNQAYLSHKNTYTRLAYKDDPAVVGLLITNENDITHHFGNRMLPDKGNPHHSKQFMDRARAFSQRTGLPQDKTWRAWEPGPSKIFLNDQEHQFNTRMLAHLKSLGVRVPVATTNTWGLMPLCGLPALTDGGWIDCHSYGKAEALSANPRYQANFISWIGAAQVYGRPLAITEWNVPYPAADRSMAATYLMAIASLQGWDAPMLYGYAQNRLSYPRRASQWSTYADPA</sequence>
<dbReference type="SUPFAM" id="SSF51445">
    <property type="entry name" value="(Trans)glycosidases"/>
    <property type="match status" value="1"/>
</dbReference>
<dbReference type="AlphaFoldDB" id="X0VI40"/>
<feature type="non-terminal residue" evidence="1">
    <location>
        <position position="1"/>
    </location>
</feature>
<feature type="non-terminal residue" evidence="1">
    <location>
        <position position="265"/>
    </location>
</feature>
<dbReference type="InterPro" id="IPR017853">
    <property type="entry name" value="GH"/>
</dbReference>
<organism evidence="1">
    <name type="scientific">marine sediment metagenome</name>
    <dbReference type="NCBI Taxonomy" id="412755"/>
    <lineage>
        <taxon>unclassified sequences</taxon>
        <taxon>metagenomes</taxon>
        <taxon>ecological metagenomes</taxon>
    </lineage>
</organism>
<dbReference type="Gene3D" id="3.20.20.80">
    <property type="entry name" value="Glycosidases"/>
    <property type="match status" value="1"/>
</dbReference>
<dbReference type="EMBL" id="BARS01027658">
    <property type="protein sequence ID" value="GAG00221.1"/>
    <property type="molecule type" value="Genomic_DNA"/>
</dbReference>
<evidence type="ECO:0008006" key="2">
    <source>
        <dbReference type="Google" id="ProtNLM"/>
    </source>
</evidence>
<protein>
    <recommendedName>
        <fullName evidence="2">Glycoside hydrolase family 42 N-terminal domain-containing protein</fullName>
    </recommendedName>
</protein>
<gene>
    <name evidence="1" type="ORF">S01H1_43419</name>
</gene>
<proteinExistence type="predicted"/>